<reference evidence="1 2" key="1">
    <citation type="journal article" date="2019" name="Genome Biol. Evol.">
        <title>Insights into the evolution of the New World diploid cottons (Gossypium, subgenus Houzingenia) based on genome sequencing.</title>
        <authorList>
            <person name="Grover C.E."/>
            <person name="Arick M.A. 2nd"/>
            <person name="Thrash A."/>
            <person name="Conover J.L."/>
            <person name="Sanders W.S."/>
            <person name="Peterson D.G."/>
            <person name="Frelichowski J.E."/>
            <person name="Scheffler J.A."/>
            <person name="Scheffler B.E."/>
            <person name="Wendel J.F."/>
        </authorList>
    </citation>
    <scope>NUCLEOTIDE SEQUENCE [LARGE SCALE GENOMIC DNA]</scope>
    <source>
        <strain evidence="1">6</strain>
        <tissue evidence="1">Leaf</tissue>
    </source>
</reference>
<gene>
    <name evidence="1" type="ORF">Goarm_018966</name>
</gene>
<organism evidence="1 2">
    <name type="scientific">Gossypium armourianum</name>
    <dbReference type="NCBI Taxonomy" id="34283"/>
    <lineage>
        <taxon>Eukaryota</taxon>
        <taxon>Viridiplantae</taxon>
        <taxon>Streptophyta</taxon>
        <taxon>Embryophyta</taxon>
        <taxon>Tracheophyta</taxon>
        <taxon>Spermatophyta</taxon>
        <taxon>Magnoliopsida</taxon>
        <taxon>eudicotyledons</taxon>
        <taxon>Gunneridae</taxon>
        <taxon>Pentapetalae</taxon>
        <taxon>rosids</taxon>
        <taxon>malvids</taxon>
        <taxon>Malvales</taxon>
        <taxon>Malvaceae</taxon>
        <taxon>Malvoideae</taxon>
        <taxon>Gossypium</taxon>
    </lineage>
</organism>
<dbReference type="EMBL" id="JABFAE010000001">
    <property type="protein sequence ID" value="MBA0822152.1"/>
    <property type="molecule type" value="Genomic_DNA"/>
</dbReference>
<accession>A0A7J9IJ61</accession>
<proteinExistence type="predicted"/>
<evidence type="ECO:0000313" key="2">
    <source>
        <dbReference type="Proteomes" id="UP000593575"/>
    </source>
</evidence>
<feature type="non-terminal residue" evidence="1">
    <location>
        <position position="34"/>
    </location>
</feature>
<dbReference type="AlphaFoldDB" id="A0A7J9IJ61"/>
<dbReference type="Proteomes" id="UP000593575">
    <property type="component" value="Unassembled WGS sequence"/>
</dbReference>
<sequence>MTNILKESNIDKKRTNEFLSQLKGGEDKHKGFID</sequence>
<comment type="caution">
    <text evidence="1">The sequence shown here is derived from an EMBL/GenBank/DDBJ whole genome shotgun (WGS) entry which is preliminary data.</text>
</comment>
<keyword evidence="2" id="KW-1185">Reference proteome</keyword>
<name>A0A7J9IJ61_9ROSI</name>
<evidence type="ECO:0000313" key="1">
    <source>
        <dbReference type="EMBL" id="MBA0822152.1"/>
    </source>
</evidence>
<protein>
    <submittedName>
        <fullName evidence="1">Uncharacterized protein</fullName>
    </submittedName>
</protein>